<accession>A0ABS6TG87</accession>
<dbReference type="PANTHER" id="PTHR43408">
    <property type="entry name" value="FMN REDUCTASE (NADPH)"/>
    <property type="match status" value="1"/>
</dbReference>
<organism evidence="5 6">
    <name type="scientific">Enterococcus alishanensis</name>
    <dbReference type="NCBI Taxonomy" id="1303817"/>
    <lineage>
        <taxon>Bacteria</taxon>
        <taxon>Bacillati</taxon>
        <taxon>Bacillota</taxon>
        <taxon>Bacilli</taxon>
        <taxon>Lactobacillales</taxon>
        <taxon>Enterococcaceae</taxon>
        <taxon>Enterococcus</taxon>
    </lineage>
</organism>
<comment type="caution">
    <text evidence="5">The sequence shown here is derived from an EMBL/GenBank/DDBJ whole genome shotgun (WGS) entry which is preliminary data.</text>
</comment>
<evidence type="ECO:0000259" key="4">
    <source>
        <dbReference type="Pfam" id="PF03358"/>
    </source>
</evidence>
<dbReference type="PANTHER" id="PTHR43408:SF2">
    <property type="entry name" value="FMN REDUCTASE (NADPH)"/>
    <property type="match status" value="1"/>
</dbReference>
<dbReference type="InterPro" id="IPR005025">
    <property type="entry name" value="FMN_Rdtase-like_dom"/>
</dbReference>
<keyword evidence="1" id="KW-0285">Flavoprotein</keyword>
<dbReference type="Pfam" id="PF03358">
    <property type="entry name" value="FMN_red"/>
    <property type="match status" value="1"/>
</dbReference>
<evidence type="ECO:0000313" key="6">
    <source>
        <dbReference type="Proteomes" id="UP000774130"/>
    </source>
</evidence>
<dbReference type="Proteomes" id="UP000774130">
    <property type="component" value="Unassembled WGS sequence"/>
</dbReference>
<keyword evidence="6" id="KW-1185">Reference proteome</keyword>
<dbReference type="InterPro" id="IPR051814">
    <property type="entry name" value="NAD(P)H-dep_FMN_reductase"/>
</dbReference>
<keyword evidence="3" id="KW-0560">Oxidoreductase</keyword>
<evidence type="ECO:0000313" key="5">
    <source>
        <dbReference type="EMBL" id="MBV7391911.1"/>
    </source>
</evidence>
<sequence>MKITLLSASITGSKSRLALEDAKKYLLKHAPVAEITLLDLKEMTILFADGRNYVDYPADTGILTKNLMDADIIVIATPTFQASIPGTLKNVFDLLPQQAFFHKIVSLIISAGSPKHFLMAENQLKPILHYMKANTLPNYLFIEEQDFANGTIINSEVHRRLNNLMEETIVLFDAYQTIWQKQKK</sequence>
<evidence type="ECO:0000256" key="3">
    <source>
        <dbReference type="ARBA" id="ARBA00023002"/>
    </source>
</evidence>
<evidence type="ECO:0000256" key="1">
    <source>
        <dbReference type="ARBA" id="ARBA00022630"/>
    </source>
</evidence>
<dbReference type="RefSeq" id="WP_218327118.1">
    <property type="nucleotide sequence ID" value="NZ_JAHUZB010000006.1"/>
</dbReference>
<keyword evidence="2" id="KW-0288">FMN</keyword>
<reference evidence="5 6" key="1">
    <citation type="submission" date="2021-06" db="EMBL/GenBank/DDBJ databases">
        <title>Enterococcus alishanensis sp. nov., a novel lactic acid bacterium isolated from fresh coffee beans.</title>
        <authorList>
            <person name="Chen Y.-S."/>
        </authorList>
    </citation>
    <scope>NUCLEOTIDE SEQUENCE [LARGE SCALE GENOMIC DNA]</scope>
    <source>
        <strain evidence="5 6">ALS3</strain>
    </source>
</reference>
<name>A0ABS6TG87_9ENTE</name>
<evidence type="ECO:0000256" key="2">
    <source>
        <dbReference type="ARBA" id="ARBA00022643"/>
    </source>
</evidence>
<dbReference type="EMBL" id="JAHUZB010000006">
    <property type="protein sequence ID" value="MBV7391911.1"/>
    <property type="molecule type" value="Genomic_DNA"/>
</dbReference>
<proteinExistence type="predicted"/>
<feature type="domain" description="NADPH-dependent FMN reductase-like" evidence="4">
    <location>
        <begin position="1"/>
        <end position="144"/>
    </location>
</feature>
<protein>
    <submittedName>
        <fullName evidence="5">NAD(P)H-dependent oxidoreductase</fullName>
    </submittedName>
</protein>
<gene>
    <name evidence="5" type="ORF">KUA55_14580</name>
</gene>